<evidence type="ECO:0000313" key="2">
    <source>
        <dbReference type="Proteomes" id="UP000828941"/>
    </source>
</evidence>
<reference evidence="1 2" key="1">
    <citation type="journal article" date="2022" name="DNA Res.">
        <title>Chromosomal-level genome assembly of the orchid tree Bauhinia variegata (Leguminosae; Cercidoideae) supports the allotetraploid origin hypothesis of Bauhinia.</title>
        <authorList>
            <person name="Zhong Y."/>
            <person name="Chen Y."/>
            <person name="Zheng D."/>
            <person name="Pang J."/>
            <person name="Liu Y."/>
            <person name="Luo S."/>
            <person name="Meng S."/>
            <person name="Qian L."/>
            <person name="Wei D."/>
            <person name="Dai S."/>
            <person name="Zhou R."/>
        </authorList>
    </citation>
    <scope>NUCLEOTIDE SEQUENCE [LARGE SCALE GENOMIC DNA]</scope>
    <source>
        <strain evidence="1">BV-YZ2020</strain>
    </source>
</reference>
<accession>A0ACB9LG81</accession>
<comment type="caution">
    <text evidence="1">The sequence shown here is derived from an EMBL/GenBank/DDBJ whole genome shotgun (WGS) entry which is preliminary data.</text>
</comment>
<sequence>MMSLEELIIRGCSSLKEVFGIPCGEDGQAIKLPALKKVKGCPQFRGPVDYFQNLSQGQNPELDSESEEEDVIWQNIALSQEGSEVHNAQTGTSNIINTASSSVEVDADQSSSTNISQEQRDVTQTSSAPVRTLNQECQTPEFHNTQDGTQYIDDGPLSAIKASCSSEATAVQSSSSNVTKKDKAFTPQTSRTEDANLKEMGSISNLHGENFENAEGHSETTKESVHEQVPISGKHSVATSLLGGKDFDSQTETKQDVNLNAPLEPTNSEYQNPEVGANQKKMNAMEQSTTQAGIPLLGTAPSVSPGNLPTGLDLHKATETIIINILKLLEDYSYKGPRKEDKHEHPPDNVNIGAASSGRILESNTGIALFSTVAQNADITTPVPSVSLPPIHALPIEVDSMMRSSSKEPALTREEEYAPFRDIVSIKKKHIPLLEQAIASYPSLWAWHEESMHPKTKQFGYTLLGDMLEFLASTKWRDLNEQKKVEFESLLDGLERFGFDTQWLANTCAQIKKRKTINRMKMLQQQAMALESELDGIRVELETFNNFIGF</sequence>
<organism evidence="1 2">
    <name type="scientific">Bauhinia variegata</name>
    <name type="common">Purple orchid tree</name>
    <name type="synonym">Phanera variegata</name>
    <dbReference type="NCBI Taxonomy" id="167791"/>
    <lineage>
        <taxon>Eukaryota</taxon>
        <taxon>Viridiplantae</taxon>
        <taxon>Streptophyta</taxon>
        <taxon>Embryophyta</taxon>
        <taxon>Tracheophyta</taxon>
        <taxon>Spermatophyta</taxon>
        <taxon>Magnoliopsida</taxon>
        <taxon>eudicotyledons</taxon>
        <taxon>Gunneridae</taxon>
        <taxon>Pentapetalae</taxon>
        <taxon>rosids</taxon>
        <taxon>fabids</taxon>
        <taxon>Fabales</taxon>
        <taxon>Fabaceae</taxon>
        <taxon>Cercidoideae</taxon>
        <taxon>Cercideae</taxon>
        <taxon>Bauhiniinae</taxon>
        <taxon>Bauhinia</taxon>
    </lineage>
</organism>
<gene>
    <name evidence="1" type="ORF">L6164_031691</name>
</gene>
<evidence type="ECO:0000313" key="1">
    <source>
        <dbReference type="EMBL" id="KAI4308635.1"/>
    </source>
</evidence>
<name>A0ACB9LG81_BAUVA</name>
<protein>
    <submittedName>
        <fullName evidence="1">Uncharacterized protein</fullName>
    </submittedName>
</protein>
<proteinExistence type="predicted"/>
<keyword evidence="2" id="KW-1185">Reference proteome</keyword>
<dbReference type="Proteomes" id="UP000828941">
    <property type="component" value="Chromosome 12"/>
</dbReference>
<dbReference type="EMBL" id="CM039437">
    <property type="protein sequence ID" value="KAI4308635.1"/>
    <property type="molecule type" value="Genomic_DNA"/>
</dbReference>